<sequence>MTSEVYATRDDGKPKVLASVRPNAATGRYDLTLTGLDALGVQGDSVQVKTLRFKGPDVNTAAYAFEL</sequence>
<organism evidence="1 2">
    <name type="scientific">Emericellopsis cladophorae</name>
    <dbReference type="NCBI Taxonomy" id="2686198"/>
    <lineage>
        <taxon>Eukaryota</taxon>
        <taxon>Fungi</taxon>
        <taxon>Dikarya</taxon>
        <taxon>Ascomycota</taxon>
        <taxon>Pezizomycotina</taxon>
        <taxon>Sordariomycetes</taxon>
        <taxon>Hypocreomycetidae</taxon>
        <taxon>Hypocreales</taxon>
        <taxon>Bionectriaceae</taxon>
        <taxon>Emericellopsis</taxon>
    </lineage>
</organism>
<reference evidence="1" key="1">
    <citation type="journal article" date="2021" name="J Fungi (Basel)">
        <title>Genomic and Metabolomic Analyses of the Marine Fungus Emericellopsis cladophorae: Insights into Saltwater Adaptability Mechanisms and Its Biosynthetic Potential.</title>
        <authorList>
            <person name="Goncalves M.F.M."/>
            <person name="Hilario S."/>
            <person name="Van de Peer Y."/>
            <person name="Esteves A.C."/>
            <person name="Alves A."/>
        </authorList>
    </citation>
    <scope>NUCLEOTIDE SEQUENCE</scope>
    <source>
        <strain evidence="1">MUM 19.33</strain>
    </source>
</reference>
<dbReference type="OrthoDB" id="3445803at2759"/>
<evidence type="ECO:0000313" key="2">
    <source>
        <dbReference type="Proteomes" id="UP001055219"/>
    </source>
</evidence>
<keyword evidence="1" id="KW-0378">Hydrolase</keyword>
<dbReference type="AlphaFoldDB" id="A0A9Q0BI69"/>
<dbReference type="Proteomes" id="UP001055219">
    <property type="component" value="Unassembled WGS sequence"/>
</dbReference>
<reference evidence="1" key="2">
    <citation type="submission" date="2022-07" db="EMBL/GenBank/DDBJ databases">
        <authorList>
            <person name="Goncalves M.F.M."/>
            <person name="Hilario S."/>
            <person name="Van De Peer Y."/>
            <person name="Esteves A.C."/>
            <person name="Alves A."/>
        </authorList>
    </citation>
    <scope>NUCLEOTIDE SEQUENCE</scope>
    <source>
        <strain evidence="1">MUM 19.33</strain>
    </source>
</reference>
<gene>
    <name evidence="1" type="ORF">J7T54_007168</name>
</gene>
<accession>A0A9Q0BI69</accession>
<dbReference type="GO" id="GO:0016787">
    <property type="term" value="F:hydrolase activity"/>
    <property type="evidence" value="ECO:0007669"/>
    <property type="project" value="UniProtKB-KW"/>
</dbReference>
<keyword evidence="2" id="KW-1185">Reference proteome</keyword>
<evidence type="ECO:0000313" key="1">
    <source>
        <dbReference type="EMBL" id="KAI6785525.1"/>
    </source>
</evidence>
<dbReference type="EMBL" id="JAGIXG020000002">
    <property type="protein sequence ID" value="KAI6785525.1"/>
    <property type="molecule type" value="Genomic_DNA"/>
</dbReference>
<protein>
    <submittedName>
        <fullName evidence="1">Glycoside hydrolase family 39 protein</fullName>
    </submittedName>
</protein>
<dbReference type="GeneID" id="75833644"/>
<name>A0A9Q0BI69_9HYPO</name>
<comment type="caution">
    <text evidence="1">The sequence shown here is derived from an EMBL/GenBank/DDBJ whole genome shotgun (WGS) entry which is preliminary data.</text>
</comment>
<proteinExistence type="predicted"/>
<dbReference type="RefSeq" id="XP_051366381.1">
    <property type="nucleotide sequence ID" value="XM_051510846.1"/>
</dbReference>